<dbReference type="CDD" id="cd06464">
    <property type="entry name" value="ACD_sHsps-like"/>
    <property type="match status" value="1"/>
</dbReference>
<dbReference type="SUPFAM" id="SSF49764">
    <property type="entry name" value="HSP20-like chaperones"/>
    <property type="match status" value="1"/>
</dbReference>
<accession>A0AAQ3L9Y1</accession>
<proteinExistence type="inferred from homology"/>
<organism evidence="4 5">
    <name type="scientific">Rubellicoccus peritrichatus</name>
    <dbReference type="NCBI Taxonomy" id="3080537"/>
    <lineage>
        <taxon>Bacteria</taxon>
        <taxon>Pseudomonadati</taxon>
        <taxon>Verrucomicrobiota</taxon>
        <taxon>Opitutia</taxon>
        <taxon>Puniceicoccales</taxon>
        <taxon>Cerasicoccaceae</taxon>
        <taxon>Rubellicoccus</taxon>
    </lineage>
</organism>
<dbReference type="AlphaFoldDB" id="A0AAQ3L9Y1"/>
<comment type="similarity">
    <text evidence="1 2">Belongs to the small heat shock protein (HSP20) family.</text>
</comment>
<dbReference type="InterPro" id="IPR008978">
    <property type="entry name" value="HSP20-like_chaperone"/>
</dbReference>
<dbReference type="Pfam" id="PF00011">
    <property type="entry name" value="HSP20"/>
    <property type="match status" value="1"/>
</dbReference>
<dbReference type="RefSeq" id="WP_317834295.1">
    <property type="nucleotide sequence ID" value="NZ_CP136920.1"/>
</dbReference>
<dbReference type="InterPro" id="IPR002068">
    <property type="entry name" value="A-crystallin/Hsp20_dom"/>
</dbReference>
<dbReference type="EMBL" id="CP136920">
    <property type="protein sequence ID" value="WOO41811.1"/>
    <property type="molecule type" value="Genomic_DNA"/>
</dbReference>
<name>A0AAQ3L9Y1_9BACT</name>
<evidence type="ECO:0000256" key="1">
    <source>
        <dbReference type="PROSITE-ProRule" id="PRU00285"/>
    </source>
</evidence>
<feature type="domain" description="SHSP" evidence="3">
    <location>
        <begin position="33"/>
        <end position="135"/>
    </location>
</feature>
<dbReference type="PROSITE" id="PS01031">
    <property type="entry name" value="SHSP"/>
    <property type="match status" value="1"/>
</dbReference>
<evidence type="ECO:0000259" key="3">
    <source>
        <dbReference type="PROSITE" id="PS01031"/>
    </source>
</evidence>
<reference evidence="4 5" key="1">
    <citation type="submission" date="2023-10" db="EMBL/GenBank/DDBJ databases">
        <title>Rubellicoccus peritrichatus gen. nov., sp. nov., isolated from an algae of coral reef tank.</title>
        <authorList>
            <person name="Luo J."/>
        </authorList>
    </citation>
    <scope>NUCLEOTIDE SEQUENCE [LARGE SCALE GENOMIC DNA]</scope>
    <source>
        <strain evidence="4 5">CR14</strain>
    </source>
</reference>
<dbReference type="KEGG" id="puo:RZN69_01830"/>
<protein>
    <submittedName>
        <fullName evidence="4">Hsp20/alpha crystallin family protein</fullName>
    </submittedName>
</protein>
<sequence>MKRTYYYPTVPSISDFDRIFDLALPNFGRLLGQRQTEGAPPADFYEDKDNYYVKVELPGVRKDDVNVAFDDGVVALSASRVRKQDDKEHRLEYKRSFRVPEGVSSESITADYGDGLLTLTLPKVPQLKPRQIEIQ</sequence>
<evidence type="ECO:0000256" key="2">
    <source>
        <dbReference type="RuleBase" id="RU003616"/>
    </source>
</evidence>
<dbReference type="Gene3D" id="2.60.40.790">
    <property type="match status" value="1"/>
</dbReference>
<dbReference type="PANTHER" id="PTHR11527">
    <property type="entry name" value="HEAT-SHOCK PROTEIN 20 FAMILY MEMBER"/>
    <property type="match status" value="1"/>
</dbReference>
<evidence type="ECO:0000313" key="5">
    <source>
        <dbReference type="Proteomes" id="UP001304300"/>
    </source>
</evidence>
<keyword evidence="5" id="KW-1185">Reference proteome</keyword>
<evidence type="ECO:0000313" key="4">
    <source>
        <dbReference type="EMBL" id="WOO41811.1"/>
    </source>
</evidence>
<dbReference type="Proteomes" id="UP001304300">
    <property type="component" value="Chromosome"/>
</dbReference>
<gene>
    <name evidence="4" type="ORF">RZN69_01830</name>
</gene>
<dbReference type="InterPro" id="IPR031107">
    <property type="entry name" value="Small_HSP"/>
</dbReference>